<proteinExistence type="predicted"/>
<protein>
    <submittedName>
        <fullName evidence="1">Uncharacterized protein</fullName>
    </submittedName>
</protein>
<name>A0ABQ9ZH76_9CRUS</name>
<comment type="caution">
    <text evidence="1">The sequence shown here is derived from an EMBL/GenBank/DDBJ whole genome shotgun (WGS) entry which is preliminary data.</text>
</comment>
<keyword evidence="2" id="KW-1185">Reference proteome</keyword>
<dbReference type="EMBL" id="JAOYFB010000003">
    <property type="protein sequence ID" value="KAK4012285.1"/>
    <property type="molecule type" value="Genomic_DNA"/>
</dbReference>
<reference evidence="1 2" key="1">
    <citation type="journal article" date="2023" name="Nucleic Acids Res.">
        <title>The hologenome of Daphnia magna reveals possible DNA methylation and microbiome-mediated evolution of the host genome.</title>
        <authorList>
            <person name="Chaturvedi A."/>
            <person name="Li X."/>
            <person name="Dhandapani V."/>
            <person name="Marshall H."/>
            <person name="Kissane S."/>
            <person name="Cuenca-Cambronero M."/>
            <person name="Asole G."/>
            <person name="Calvet F."/>
            <person name="Ruiz-Romero M."/>
            <person name="Marangio P."/>
            <person name="Guigo R."/>
            <person name="Rago D."/>
            <person name="Mirbahai L."/>
            <person name="Eastwood N."/>
            <person name="Colbourne J.K."/>
            <person name="Zhou J."/>
            <person name="Mallon E."/>
            <person name="Orsini L."/>
        </authorList>
    </citation>
    <scope>NUCLEOTIDE SEQUENCE [LARGE SCALE GENOMIC DNA]</scope>
    <source>
        <strain evidence="1">LRV0_1</strain>
    </source>
</reference>
<sequence length="203" mass="23260">MPAGITLNESFVSVEDVAVLMHDPLPSLWLNLPIERTAEGTPFLISVVDFMGFINVIPPCKHKEMKKDFHLSLRTTCIQPKRCSNTDVRPWNGVRKNCPPATQSQELFVFLRSVSKAFKFYGTKNNNTVHKFRNTEAIEDLVLLLNNTFEVLNGRQYKDRICSGYWQQHERVFLQLLQALDDCEAHWKAAKDNGKSFLSDTSL</sequence>
<evidence type="ECO:0000313" key="1">
    <source>
        <dbReference type="EMBL" id="KAK4012285.1"/>
    </source>
</evidence>
<organism evidence="1 2">
    <name type="scientific">Daphnia magna</name>
    <dbReference type="NCBI Taxonomy" id="35525"/>
    <lineage>
        <taxon>Eukaryota</taxon>
        <taxon>Metazoa</taxon>
        <taxon>Ecdysozoa</taxon>
        <taxon>Arthropoda</taxon>
        <taxon>Crustacea</taxon>
        <taxon>Branchiopoda</taxon>
        <taxon>Diplostraca</taxon>
        <taxon>Cladocera</taxon>
        <taxon>Anomopoda</taxon>
        <taxon>Daphniidae</taxon>
        <taxon>Daphnia</taxon>
    </lineage>
</organism>
<evidence type="ECO:0000313" key="2">
    <source>
        <dbReference type="Proteomes" id="UP001234178"/>
    </source>
</evidence>
<accession>A0ABQ9ZH76</accession>
<dbReference type="Proteomes" id="UP001234178">
    <property type="component" value="Unassembled WGS sequence"/>
</dbReference>
<gene>
    <name evidence="1" type="ORF">OUZ56_021386</name>
</gene>